<evidence type="ECO:0000313" key="4">
    <source>
        <dbReference type="Proteomes" id="UP001597540"/>
    </source>
</evidence>
<evidence type="ECO:0000256" key="1">
    <source>
        <dbReference type="SAM" id="MobiDB-lite"/>
    </source>
</evidence>
<feature type="region of interest" description="Disordered" evidence="1">
    <location>
        <begin position="26"/>
        <end position="54"/>
    </location>
</feature>
<dbReference type="PROSITE" id="PS51257">
    <property type="entry name" value="PROKAR_LIPOPROTEIN"/>
    <property type="match status" value="1"/>
</dbReference>
<feature type="signal peptide" evidence="2">
    <location>
        <begin position="1"/>
        <end position="25"/>
    </location>
</feature>
<organism evidence="3 4">
    <name type="scientific">Paenibacillus shunpengii</name>
    <dbReference type="NCBI Taxonomy" id="2054424"/>
    <lineage>
        <taxon>Bacteria</taxon>
        <taxon>Bacillati</taxon>
        <taxon>Bacillota</taxon>
        <taxon>Bacilli</taxon>
        <taxon>Bacillales</taxon>
        <taxon>Paenibacillaceae</taxon>
        <taxon>Paenibacillus</taxon>
    </lineage>
</organism>
<evidence type="ECO:0000313" key="3">
    <source>
        <dbReference type="EMBL" id="MFD2703507.1"/>
    </source>
</evidence>
<proteinExistence type="predicted"/>
<evidence type="ECO:0000256" key="2">
    <source>
        <dbReference type="SAM" id="SignalP"/>
    </source>
</evidence>
<dbReference type="Proteomes" id="UP001597540">
    <property type="component" value="Unassembled WGS sequence"/>
</dbReference>
<comment type="caution">
    <text evidence="3">The sequence shown here is derived from an EMBL/GenBank/DDBJ whole genome shotgun (WGS) entry which is preliminary data.</text>
</comment>
<protein>
    <recommendedName>
        <fullName evidence="5">Lipoprotein</fullName>
    </recommendedName>
</protein>
<keyword evidence="4" id="KW-1185">Reference proteome</keyword>
<evidence type="ECO:0008006" key="5">
    <source>
        <dbReference type="Google" id="ProtNLM"/>
    </source>
</evidence>
<reference evidence="4" key="1">
    <citation type="journal article" date="2019" name="Int. J. Syst. Evol. Microbiol.">
        <title>The Global Catalogue of Microorganisms (GCM) 10K type strain sequencing project: providing services to taxonomists for standard genome sequencing and annotation.</title>
        <authorList>
            <consortium name="The Broad Institute Genomics Platform"/>
            <consortium name="The Broad Institute Genome Sequencing Center for Infectious Disease"/>
            <person name="Wu L."/>
            <person name="Ma J."/>
        </authorList>
    </citation>
    <scope>NUCLEOTIDE SEQUENCE [LARGE SCALE GENOMIC DNA]</scope>
    <source>
        <strain evidence="4">KCTC 33849</strain>
    </source>
</reference>
<dbReference type="RefSeq" id="WP_076314255.1">
    <property type="nucleotide sequence ID" value="NZ_JBHUMJ010000011.1"/>
</dbReference>
<accession>A0ABW5SXC3</accession>
<name>A0ABW5SXC3_9BACL</name>
<gene>
    <name evidence="3" type="ORF">ACFSVM_24015</name>
</gene>
<dbReference type="EMBL" id="JBHUMJ010000011">
    <property type="protein sequence ID" value="MFD2703507.1"/>
    <property type="molecule type" value="Genomic_DNA"/>
</dbReference>
<feature type="chain" id="PRO_5046559000" description="Lipoprotein" evidence="2">
    <location>
        <begin position="26"/>
        <end position="195"/>
    </location>
</feature>
<keyword evidence="2" id="KW-0732">Signal</keyword>
<sequence length="195" mass="21769">MKKSRIILYAASAAVLLWITGCSQAETETSTPDLPDPVNATETAPKTVPAEQPEAEEQTIIFERSAPSDPTKFQEGVSIDMAGYVQDFFTLDMAETIQRNMEAIVSNDSEGFSEGMSEDVVEQNLNLLAYLHTDGEAIEFQSVDSITYLEKEKRIQIAVSYAIQMKEEVTYGSFEYTLIPEKGTEEDRWIIATMD</sequence>